<dbReference type="AlphaFoldDB" id="A0A915DS58"/>
<keyword evidence="2" id="KW-1185">Reference proteome</keyword>
<accession>A0A915DS58</accession>
<dbReference type="WBParaSite" id="jg23090">
    <property type="protein sequence ID" value="jg23090"/>
    <property type="gene ID" value="jg23090"/>
</dbReference>
<keyword evidence="1" id="KW-0732">Signal</keyword>
<evidence type="ECO:0000313" key="3">
    <source>
        <dbReference type="WBParaSite" id="jg23090"/>
    </source>
</evidence>
<organism evidence="2 3">
    <name type="scientific">Ditylenchus dipsaci</name>
    <dbReference type="NCBI Taxonomy" id="166011"/>
    <lineage>
        <taxon>Eukaryota</taxon>
        <taxon>Metazoa</taxon>
        <taxon>Ecdysozoa</taxon>
        <taxon>Nematoda</taxon>
        <taxon>Chromadorea</taxon>
        <taxon>Rhabditida</taxon>
        <taxon>Tylenchina</taxon>
        <taxon>Tylenchomorpha</taxon>
        <taxon>Sphaerularioidea</taxon>
        <taxon>Anguinidae</taxon>
        <taxon>Anguininae</taxon>
        <taxon>Ditylenchus</taxon>
    </lineage>
</organism>
<dbReference type="Proteomes" id="UP000887574">
    <property type="component" value="Unplaced"/>
</dbReference>
<proteinExistence type="predicted"/>
<reference evidence="3" key="1">
    <citation type="submission" date="2022-11" db="UniProtKB">
        <authorList>
            <consortium name="WormBaseParasite"/>
        </authorList>
    </citation>
    <scope>IDENTIFICATION</scope>
</reference>
<sequence>MFFALTFILTTYCLAIFHSENWSECRGHGPVGYSRAGCSVFGGSETSRRKRQMDDMLANDFGLGLGQREAAPTTVIAGSNVNGLGWFSGRAKVDKQELLKNAYRDMFGNSQFDGSAFNG</sequence>
<name>A0A915DS58_9BILA</name>
<protein>
    <submittedName>
        <fullName evidence="3">Uncharacterized protein</fullName>
    </submittedName>
</protein>
<evidence type="ECO:0000313" key="2">
    <source>
        <dbReference type="Proteomes" id="UP000887574"/>
    </source>
</evidence>
<evidence type="ECO:0000256" key="1">
    <source>
        <dbReference type="SAM" id="SignalP"/>
    </source>
</evidence>
<feature type="signal peptide" evidence="1">
    <location>
        <begin position="1"/>
        <end position="15"/>
    </location>
</feature>
<feature type="chain" id="PRO_5038092875" evidence="1">
    <location>
        <begin position="16"/>
        <end position="119"/>
    </location>
</feature>